<reference evidence="1" key="1">
    <citation type="submission" date="2022-05" db="EMBL/GenBank/DDBJ databases">
        <authorList>
            <person name="Park J.-S."/>
        </authorList>
    </citation>
    <scope>NUCLEOTIDE SEQUENCE</scope>
    <source>
        <strain evidence="1">2012CJ41-6</strain>
    </source>
</reference>
<sequence>MNQLVRQLDVIEGGHLASPRSAQMNRLMNPEKWVAVQVVANLAGVSYRAVAKAVEARAWRGCDLLVREEITGRGRGGKSLLVHVDSLPADLREAWYLERGIVLHEKPDLSTGETVLIPEQTYQNNARFETDLELARWRHEVIRPVLTLEKLSADRAALIGELAATPRLFPNGTRKAVTKQTLYNWVKAFEAEGLNELIRKRRADTAVKRQQVTRAWDRYFAEHIDATAQAKVSDELTGYIRSLWASGERGWRSISENSTTRLIELSRDLRVVSFDALDLGRCGDTAKALTQFGICHVNRRKVETEREYRIIAVKNKDNAVFQDKYMPSIRRDYSDLMPRQIVVGDVHPVDIMMRRPDGTVVYPKAIAWVDVATNEIHMTFVLLEPKEGIPREHVAMSFQAMVEEWGLPQMLYLDNGSEYSWDAMIGGFTQLSKLTGGGMGGL</sequence>
<dbReference type="Proteomes" id="UP001203880">
    <property type="component" value="Unassembled WGS sequence"/>
</dbReference>
<dbReference type="Gene3D" id="3.30.420.10">
    <property type="entry name" value="Ribonuclease H-like superfamily/Ribonuclease H"/>
    <property type="match status" value="1"/>
</dbReference>
<organism evidence="1 2">
    <name type="scientific">Ruegeria spongiae</name>
    <dbReference type="NCBI Taxonomy" id="2942209"/>
    <lineage>
        <taxon>Bacteria</taxon>
        <taxon>Pseudomonadati</taxon>
        <taxon>Pseudomonadota</taxon>
        <taxon>Alphaproteobacteria</taxon>
        <taxon>Rhodobacterales</taxon>
        <taxon>Roseobacteraceae</taxon>
        <taxon>Ruegeria</taxon>
    </lineage>
</organism>
<dbReference type="RefSeq" id="WP_249712502.1">
    <property type="nucleotide sequence ID" value="NZ_JAMFMB010000031.1"/>
</dbReference>
<evidence type="ECO:0000313" key="1">
    <source>
        <dbReference type="EMBL" id="MCL6285586.1"/>
    </source>
</evidence>
<evidence type="ECO:0008006" key="3">
    <source>
        <dbReference type="Google" id="ProtNLM"/>
    </source>
</evidence>
<dbReference type="EMBL" id="JAMFMB010000031">
    <property type="protein sequence ID" value="MCL6285586.1"/>
    <property type="molecule type" value="Genomic_DNA"/>
</dbReference>
<protein>
    <recommendedName>
        <fullName evidence="3">Integrase catalytic domain-containing protein</fullName>
    </recommendedName>
</protein>
<gene>
    <name evidence="1" type="ORF">M3P21_18815</name>
</gene>
<name>A0ABT0Q6T9_9RHOB</name>
<dbReference type="InterPro" id="IPR036397">
    <property type="entry name" value="RNaseH_sf"/>
</dbReference>
<dbReference type="InterPro" id="IPR012337">
    <property type="entry name" value="RNaseH-like_sf"/>
</dbReference>
<accession>A0ABT0Q6T9</accession>
<evidence type="ECO:0000313" key="2">
    <source>
        <dbReference type="Proteomes" id="UP001203880"/>
    </source>
</evidence>
<proteinExistence type="predicted"/>
<dbReference type="SUPFAM" id="SSF53098">
    <property type="entry name" value="Ribonuclease H-like"/>
    <property type="match status" value="1"/>
</dbReference>
<comment type="caution">
    <text evidence="1">The sequence shown here is derived from an EMBL/GenBank/DDBJ whole genome shotgun (WGS) entry which is preliminary data.</text>
</comment>
<keyword evidence="2" id="KW-1185">Reference proteome</keyword>